<evidence type="ECO:0000256" key="3">
    <source>
        <dbReference type="ARBA" id="ARBA00022989"/>
    </source>
</evidence>
<dbReference type="PANTHER" id="PTHR23528">
    <property type="match status" value="1"/>
</dbReference>
<proteinExistence type="predicted"/>
<evidence type="ECO:0000313" key="7">
    <source>
        <dbReference type="EMBL" id="NYE93935.1"/>
    </source>
</evidence>
<organism evidence="7 8">
    <name type="scientific">Psychromicrobium silvestre</name>
    <dbReference type="NCBI Taxonomy" id="1645614"/>
    <lineage>
        <taxon>Bacteria</taxon>
        <taxon>Bacillati</taxon>
        <taxon>Actinomycetota</taxon>
        <taxon>Actinomycetes</taxon>
        <taxon>Micrococcales</taxon>
        <taxon>Micrococcaceae</taxon>
        <taxon>Psychromicrobium</taxon>
    </lineage>
</organism>
<dbReference type="InterPro" id="IPR020846">
    <property type="entry name" value="MFS_dom"/>
</dbReference>
<keyword evidence="2 5" id="KW-0812">Transmembrane</keyword>
<dbReference type="EMBL" id="JACBYQ010000001">
    <property type="protein sequence ID" value="NYE93935.1"/>
    <property type="molecule type" value="Genomic_DNA"/>
</dbReference>
<comment type="caution">
    <text evidence="7">The sequence shown here is derived from an EMBL/GenBank/DDBJ whole genome shotgun (WGS) entry which is preliminary data.</text>
</comment>
<feature type="transmembrane region" description="Helical" evidence="5">
    <location>
        <begin position="94"/>
        <end position="115"/>
    </location>
</feature>
<dbReference type="SUPFAM" id="SSF103473">
    <property type="entry name" value="MFS general substrate transporter"/>
    <property type="match status" value="1"/>
</dbReference>
<keyword evidence="4 5" id="KW-0472">Membrane</keyword>
<reference evidence="7 8" key="1">
    <citation type="submission" date="2020-07" db="EMBL/GenBank/DDBJ databases">
        <title>Sequencing the genomes of 1000 actinobacteria strains.</title>
        <authorList>
            <person name="Klenk H.-P."/>
        </authorList>
    </citation>
    <scope>NUCLEOTIDE SEQUENCE [LARGE SCALE GENOMIC DNA]</scope>
    <source>
        <strain evidence="7 8">DSM 102047</strain>
    </source>
</reference>
<gene>
    <name evidence="7" type="ORF">FHU41_000156</name>
</gene>
<comment type="subcellular location">
    <subcellularLocation>
        <location evidence="1">Cell membrane</location>
        <topology evidence="1">Multi-pass membrane protein</topology>
    </subcellularLocation>
</comment>
<evidence type="ECO:0000256" key="5">
    <source>
        <dbReference type="SAM" id="Phobius"/>
    </source>
</evidence>
<feature type="transmembrane region" description="Helical" evidence="5">
    <location>
        <begin position="62"/>
        <end position="88"/>
    </location>
</feature>
<evidence type="ECO:0000313" key="8">
    <source>
        <dbReference type="Proteomes" id="UP000521748"/>
    </source>
</evidence>
<dbReference type="PROSITE" id="PS50850">
    <property type="entry name" value="MFS"/>
    <property type="match status" value="1"/>
</dbReference>
<feature type="transmembrane region" description="Helical" evidence="5">
    <location>
        <begin position="31"/>
        <end position="50"/>
    </location>
</feature>
<dbReference type="GO" id="GO:0022857">
    <property type="term" value="F:transmembrane transporter activity"/>
    <property type="evidence" value="ECO:0007669"/>
    <property type="project" value="InterPro"/>
</dbReference>
<evidence type="ECO:0000256" key="1">
    <source>
        <dbReference type="ARBA" id="ARBA00004651"/>
    </source>
</evidence>
<dbReference type="PANTHER" id="PTHR23528:SF1">
    <property type="entry name" value="MAJOR FACILITATOR SUPERFAMILY (MFS) PROFILE DOMAIN-CONTAINING PROTEIN"/>
    <property type="match status" value="1"/>
</dbReference>
<dbReference type="GO" id="GO:0005886">
    <property type="term" value="C:plasma membrane"/>
    <property type="evidence" value="ECO:0007669"/>
    <property type="project" value="UniProtKB-SubCell"/>
</dbReference>
<evidence type="ECO:0000256" key="2">
    <source>
        <dbReference type="ARBA" id="ARBA00022692"/>
    </source>
</evidence>
<protein>
    <submittedName>
        <fullName evidence="7">MFS family permease</fullName>
    </submittedName>
</protein>
<dbReference type="InterPro" id="IPR036259">
    <property type="entry name" value="MFS_trans_sf"/>
</dbReference>
<keyword evidence="8" id="KW-1185">Reference proteome</keyword>
<dbReference type="AlphaFoldDB" id="A0A7Y9S4G0"/>
<dbReference type="RefSeq" id="WP_179387767.1">
    <property type="nucleotide sequence ID" value="NZ_JACBYQ010000001.1"/>
</dbReference>
<dbReference type="InterPro" id="IPR011701">
    <property type="entry name" value="MFS"/>
</dbReference>
<dbReference type="Proteomes" id="UP000521748">
    <property type="component" value="Unassembled WGS sequence"/>
</dbReference>
<accession>A0A7Y9S4G0</accession>
<evidence type="ECO:0000259" key="6">
    <source>
        <dbReference type="PROSITE" id="PS50850"/>
    </source>
</evidence>
<sequence>MSESWSSTLLTAVGLVVAISASEMPQFLVGIAIAGMAQGAFISAEVAMMTEVLPKGTESGKYLGVVALSYLLAQILVPVISVPLLAIGGGGSNYRALFVAAVVMAVLGALCVLPIKKVR</sequence>
<dbReference type="Gene3D" id="1.20.1250.20">
    <property type="entry name" value="MFS general substrate transporter like domains"/>
    <property type="match status" value="1"/>
</dbReference>
<evidence type="ECO:0000256" key="4">
    <source>
        <dbReference type="ARBA" id="ARBA00023136"/>
    </source>
</evidence>
<name>A0A7Y9S4G0_9MICC</name>
<feature type="domain" description="Major facilitator superfamily (MFS) profile" evidence="6">
    <location>
        <begin position="1"/>
        <end position="119"/>
    </location>
</feature>
<keyword evidence="3 5" id="KW-1133">Transmembrane helix</keyword>
<dbReference type="Pfam" id="PF07690">
    <property type="entry name" value="MFS_1"/>
    <property type="match status" value="1"/>
</dbReference>